<accession>A0A0A2VCY4</accession>
<evidence type="ECO:0000313" key="2">
    <source>
        <dbReference type="Proteomes" id="UP000030153"/>
    </source>
</evidence>
<dbReference type="Proteomes" id="UP000030153">
    <property type="component" value="Unassembled WGS sequence"/>
</dbReference>
<sequence>MSKPEKINYFDRERITRHEKLQRAKELYIDFLDQDHHTRFGSFSPAANNFILETFQKYHPKELAAFRKYVGIRKKASAKVKKPASSRKKTNHNLHAFAQLGVRFESKVKEVLLMINQHKSIDFQVSVPVKGHNSNTHFLRPDIVINDDIWIDCKLSLIAILKRQR</sequence>
<reference evidence="1 2" key="1">
    <citation type="submission" date="2013-08" db="EMBL/GenBank/DDBJ databases">
        <title>Genome of Pontibacillus chungwhensis.</title>
        <authorList>
            <person name="Wang Q."/>
            <person name="Wang G."/>
        </authorList>
    </citation>
    <scope>NUCLEOTIDE SEQUENCE [LARGE SCALE GENOMIC DNA]</scope>
    <source>
        <strain evidence="1 2">BH030062</strain>
    </source>
</reference>
<dbReference type="EMBL" id="AVBG01000006">
    <property type="protein sequence ID" value="KGP91525.1"/>
    <property type="molecule type" value="Genomic_DNA"/>
</dbReference>
<gene>
    <name evidence="1" type="ORF">N780_20080</name>
</gene>
<name>A0A0A2VCY4_9BACI</name>
<evidence type="ECO:0000313" key="1">
    <source>
        <dbReference type="EMBL" id="KGP91525.1"/>
    </source>
</evidence>
<organism evidence="1 2">
    <name type="scientific">Pontibacillus chungwhensis BH030062</name>
    <dbReference type="NCBI Taxonomy" id="1385513"/>
    <lineage>
        <taxon>Bacteria</taxon>
        <taxon>Bacillati</taxon>
        <taxon>Bacillota</taxon>
        <taxon>Bacilli</taxon>
        <taxon>Bacillales</taxon>
        <taxon>Bacillaceae</taxon>
        <taxon>Pontibacillus</taxon>
    </lineage>
</organism>
<keyword evidence="2" id="KW-1185">Reference proteome</keyword>
<dbReference type="RefSeq" id="WP_036783268.1">
    <property type="nucleotide sequence ID" value="NZ_AVBG01000006.1"/>
</dbReference>
<protein>
    <submittedName>
        <fullName evidence="1">Uncharacterized protein</fullName>
    </submittedName>
</protein>
<dbReference type="AlphaFoldDB" id="A0A0A2VCY4"/>
<comment type="caution">
    <text evidence="1">The sequence shown here is derived from an EMBL/GenBank/DDBJ whole genome shotgun (WGS) entry which is preliminary data.</text>
</comment>
<proteinExistence type="predicted"/>